<protein>
    <recommendedName>
        <fullName evidence="3">Apea-like HEPN domain-containing protein</fullName>
    </recommendedName>
</protein>
<accession>A0ABY2T5H7</accession>
<name>A0ABY2T5H7_9BACI</name>
<reference evidence="1 2" key="1">
    <citation type="submission" date="2019-04" db="EMBL/GenBank/DDBJ databases">
        <title>Lysinibacillus genome sequencing.</title>
        <authorList>
            <person name="Dunlap C."/>
        </authorList>
    </citation>
    <scope>NUCLEOTIDE SEQUENCE [LARGE SCALE GENOMIC DNA]</scope>
    <source>
        <strain evidence="1 2">NBRC 109424</strain>
    </source>
</reference>
<keyword evidence="2" id="KW-1185">Reference proteome</keyword>
<evidence type="ECO:0008006" key="3">
    <source>
        <dbReference type="Google" id="ProtNLM"/>
    </source>
</evidence>
<sequence length="187" mass="22097">MSITEWVLQTYNAQNSGLEKAKNFTFIWSLFENHSRGSIFKSNNMHISDFEVWVNSLDIKTDKFSLVIEDKNSNNNISNGLIDNINKSFNHFYQKYDKDKEVFLNLVFNQNDAMTQRAKGYFKTFAESMDKTRIQSKIIFLFYIAKRMRNKFFHGIKSIEDVKQDSKEFEKISGYLISIISLIEKYD</sequence>
<gene>
    <name evidence="1" type="ORF">FC752_22400</name>
</gene>
<comment type="caution">
    <text evidence="1">The sequence shown here is derived from an EMBL/GenBank/DDBJ whole genome shotgun (WGS) entry which is preliminary data.</text>
</comment>
<evidence type="ECO:0000313" key="1">
    <source>
        <dbReference type="EMBL" id="TKI51185.1"/>
    </source>
</evidence>
<evidence type="ECO:0000313" key="2">
    <source>
        <dbReference type="Proteomes" id="UP000308539"/>
    </source>
</evidence>
<organism evidence="1 2">
    <name type="scientific">Lysinibacillus varians</name>
    <dbReference type="NCBI Taxonomy" id="1145276"/>
    <lineage>
        <taxon>Bacteria</taxon>
        <taxon>Bacillati</taxon>
        <taxon>Bacillota</taxon>
        <taxon>Bacilli</taxon>
        <taxon>Bacillales</taxon>
        <taxon>Bacillaceae</taxon>
        <taxon>Lysinibacillus</taxon>
    </lineage>
</organism>
<dbReference type="Proteomes" id="UP000308539">
    <property type="component" value="Unassembled WGS sequence"/>
</dbReference>
<dbReference type="RefSeq" id="WP_025220395.1">
    <property type="nucleotide sequence ID" value="NZ_CP006837.1"/>
</dbReference>
<dbReference type="EMBL" id="SZPV01000069">
    <property type="protein sequence ID" value="TKI51185.1"/>
    <property type="molecule type" value="Genomic_DNA"/>
</dbReference>
<proteinExistence type="predicted"/>